<dbReference type="RefSeq" id="WP_139088950.1">
    <property type="nucleotide sequence ID" value="NZ_VDGE01000001.1"/>
</dbReference>
<organism evidence="2 3">
    <name type="scientific">Janthinobacterium lividum</name>
    <dbReference type="NCBI Taxonomy" id="29581"/>
    <lineage>
        <taxon>Bacteria</taxon>
        <taxon>Pseudomonadati</taxon>
        <taxon>Pseudomonadota</taxon>
        <taxon>Betaproteobacteria</taxon>
        <taxon>Burkholderiales</taxon>
        <taxon>Oxalobacteraceae</taxon>
        <taxon>Janthinobacterium</taxon>
    </lineage>
</organism>
<reference evidence="2 3" key="1">
    <citation type="submission" date="2019-06" db="EMBL/GenBank/DDBJ databases">
        <title>Genome sequence of Janthinobacterium lividum UCD_MED1.</title>
        <authorList>
            <person name="De Leon M.E."/>
            <person name="Jospin G."/>
        </authorList>
    </citation>
    <scope>NUCLEOTIDE SEQUENCE [LARGE SCALE GENOMIC DNA]</scope>
    <source>
        <strain evidence="2 3">UCD_MED1</strain>
    </source>
</reference>
<feature type="transmembrane region" description="Helical" evidence="1">
    <location>
        <begin position="20"/>
        <end position="42"/>
    </location>
</feature>
<keyword evidence="1" id="KW-0812">Transmembrane</keyword>
<evidence type="ECO:0000313" key="2">
    <source>
        <dbReference type="EMBL" id="TNC77838.1"/>
    </source>
</evidence>
<evidence type="ECO:0000256" key="1">
    <source>
        <dbReference type="SAM" id="Phobius"/>
    </source>
</evidence>
<keyword evidence="1" id="KW-0472">Membrane</keyword>
<dbReference type="Proteomes" id="UP000305681">
    <property type="component" value="Unassembled WGS sequence"/>
</dbReference>
<keyword evidence="1" id="KW-1133">Transmembrane helix</keyword>
<name>A0A5C4NWF5_9BURK</name>
<accession>A0A5C4NWF5</accession>
<comment type="caution">
    <text evidence="2">The sequence shown here is derived from an EMBL/GenBank/DDBJ whole genome shotgun (WGS) entry which is preliminary data.</text>
</comment>
<proteinExistence type="predicted"/>
<sequence>MPLLRQLPSASMRLRIRRGLSLKGAAVALILAMHALGLYFLLLPARQLKQYTEVAFMTLLPPRPAPQAPPLALPLPLPAPMPRARATAPSAIAAPPAVAAEVITVPAEELPAAPATAPSTTDLRTRARLAAGAADKALRGETRQDKPWLATAELKSDSTFQKLVASAWRGGPVIRVEEYLTADGRPATRVVSAGGATCFGLDANPGAGADPFKTGGKVKRVPCPG</sequence>
<dbReference type="AlphaFoldDB" id="A0A5C4NWF5"/>
<gene>
    <name evidence="2" type="ORF">FHI69_00610</name>
</gene>
<evidence type="ECO:0000313" key="3">
    <source>
        <dbReference type="Proteomes" id="UP000305681"/>
    </source>
</evidence>
<protein>
    <submittedName>
        <fullName evidence="2">Uncharacterized protein</fullName>
    </submittedName>
</protein>
<dbReference type="EMBL" id="VDGE01000001">
    <property type="protein sequence ID" value="TNC77838.1"/>
    <property type="molecule type" value="Genomic_DNA"/>
</dbReference>